<gene>
    <name evidence="1" type="ORF">GMARGA_LOCUS15803</name>
</gene>
<protein>
    <submittedName>
        <fullName evidence="1">41697_t:CDS:1</fullName>
    </submittedName>
</protein>
<dbReference type="EMBL" id="CAJVQB010011112">
    <property type="protein sequence ID" value="CAG8745288.1"/>
    <property type="molecule type" value="Genomic_DNA"/>
</dbReference>
<reference evidence="1 2" key="1">
    <citation type="submission" date="2021-06" db="EMBL/GenBank/DDBJ databases">
        <authorList>
            <person name="Kallberg Y."/>
            <person name="Tangrot J."/>
            <person name="Rosling A."/>
        </authorList>
    </citation>
    <scope>NUCLEOTIDE SEQUENCE [LARGE SCALE GENOMIC DNA]</scope>
    <source>
        <strain evidence="1 2">120-4 pot B 10/14</strain>
    </source>
</reference>
<organism evidence="1 2">
    <name type="scientific">Gigaspora margarita</name>
    <dbReference type="NCBI Taxonomy" id="4874"/>
    <lineage>
        <taxon>Eukaryota</taxon>
        <taxon>Fungi</taxon>
        <taxon>Fungi incertae sedis</taxon>
        <taxon>Mucoromycota</taxon>
        <taxon>Glomeromycotina</taxon>
        <taxon>Glomeromycetes</taxon>
        <taxon>Diversisporales</taxon>
        <taxon>Gigasporaceae</taxon>
        <taxon>Gigaspora</taxon>
    </lineage>
</organism>
<evidence type="ECO:0000313" key="2">
    <source>
        <dbReference type="Proteomes" id="UP000789901"/>
    </source>
</evidence>
<keyword evidence="2" id="KW-1185">Reference proteome</keyword>
<sequence length="365" mass="42793">MTNRNNKVQIKEISTYPISNNILYQEYKNNTIVRSFNYIIIKKETIWGHFTQQTIHCKINYLNKIPQYQICYSFNFQNKIFLAKSTSNVANKYEQLETNNCTLSTLEKWAKNIGNKMLSNFKENIKDIYHKSDQKLAAAEIHLPHEWIVSKKRNDITTEMSQNIQINLVTLNKQDYNKELEEPHIDDPEIIQEVTNTIGTGVQQNIKDILTFLIPYFKDKGVFKSSEPTIYLRISGDGRNVDYHYTIALYLGTEKYDTLRFVLGPFLDDLDFLENNGSEVSGVRWNFKLYFSSDWKFLAICLGINKQVTANYKNFRGHIHLPIFNMISIENYVFDVLHVLLHITDHLWSLMLAEIKEKGLFNDLT</sequence>
<accession>A0ABN7V8V2</accession>
<proteinExistence type="predicted"/>
<dbReference type="Proteomes" id="UP000789901">
    <property type="component" value="Unassembled WGS sequence"/>
</dbReference>
<evidence type="ECO:0000313" key="1">
    <source>
        <dbReference type="EMBL" id="CAG8745288.1"/>
    </source>
</evidence>
<name>A0ABN7V8V2_GIGMA</name>
<comment type="caution">
    <text evidence="1">The sequence shown here is derived from an EMBL/GenBank/DDBJ whole genome shotgun (WGS) entry which is preliminary data.</text>
</comment>